<dbReference type="SUPFAM" id="SSF52402">
    <property type="entry name" value="Adenine nucleotide alpha hydrolases-like"/>
    <property type="match status" value="1"/>
</dbReference>
<evidence type="ECO:0000313" key="4">
    <source>
        <dbReference type="EMBL" id="KRL95085.1"/>
    </source>
</evidence>
<protein>
    <recommendedName>
        <fullName evidence="2">Universal stress protein</fullName>
    </recommendedName>
</protein>
<proteinExistence type="inferred from homology"/>
<dbReference type="CDD" id="cd00293">
    <property type="entry name" value="USP-like"/>
    <property type="match status" value="1"/>
</dbReference>
<reference evidence="4 5" key="1">
    <citation type="journal article" date="2015" name="Genome Announc.">
        <title>Expanding the biotechnology potential of lactobacilli through comparative genomics of 213 strains and associated genera.</title>
        <authorList>
            <person name="Sun Z."/>
            <person name="Harris H.M."/>
            <person name="McCann A."/>
            <person name="Guo C."/>
            <person name="Argimon S."/>
            <person name="Zhang W."/>
            <person name="Yang X."/>
            <person name="Jeffery I.B."/>
            <person name="Cooney J.C."/>
            <person name="Kagawa T.F."/>
            <person name="Liu W."/>
            <person name="Song Y."/>
            <person name="Salvetti E."/>
            <person name="Wrobel A."/>
            <person name="Rasinkangas P."/>
            <person name="Parkhill J."/>
            <person name="Rea M.C."/>
            <person name="O'Sullivan O."/>
            <person name="Ritari J."/>
            <person name="Douillard F.P."/>
            <person name="Paul Ross R."/>
            <person name="Yang R."/>
            <person name="Briner A.E."/>
            <person name="Felis G.E."/>
            <person name="de Vos W.M."/>
            <person name="Barrangou R."/>
            <person name="Klaenhammer T.R."/>
            <person name="Caufield P.W."/>
            <person name="Cui Y."/>
            <person name="Zhang H."/>
            <person name="O'Toole P.W."/>
        </authorList>
    </citation>
    <scope>NUCLEOTIDE SEQUENCE [LARGE SCALE GENOMIC DNA]</scope>
    <source>
        <strain evidence="4 5">DSM 18793</strain>
    </source>
</reference>
<dbReference type="PIRSF" id="PIRSF006276">
    <property type="entry name" value="UspA"/>
    <property type="match status" value="1"/>
</dbReference>
<dbReference type="PRINTS" id="PR01438">
    <property type="entry name" value="UNVRSLSTRESS"/>
</dbReference>
<comment type="similarity">
    <text evidence="1 2">Belongs to the universal stress protein A family.</text>
</comment>
<dbReference type="PANTHER" id="PTHR46268">
    <property type="entry name" value="STRESS RESPONSE PROTEIN NHAX"/>
    <property type="match status" value="1"/>
</dbReference>
<evidence type="ECO:0000256" key="2">
    <source>
        <dbReference type="PIRNR" id="PIRNR006276"/>
    </source>
</evidence>
<dbReference type="EMBL" id="AZGC01000026">
    <property type="protein sequence ID" value="KRL95085.1"/>
    <property type="molecule type" value="Genomic_DNA"/>
</dbReference>
<feature type="domain" description="UspA" evidence="3">
    <location>
        <begin position="4"/>
        <end position="146"/>
    </location>
</feature>
<dbReference type="InterPro" id="IPR006016">
    <property type="entry name" value="UspA"/>
</dbReference>
<evidence type="ECO:0000259" key="3">
    <source>
        <dbReference type="Pfam" id="PF00582"/>
    </source>
</evidence>
<dbReference type="InterPro" id="IPR014729">
    <property type="entry name" value="Rossmann-like_a/b/a_fold"/>
</dbReference>
<gene>
    <name evidence="4" type="ORF">FC21_GL001133</name>
</gene>
<organism evidence="4 5">
    <name type="scientific">Limosilactobacillus equigenerosi DSM 18793 = JCM 14505</name>
    <dbReference type="NCBI Taxonomy" id="1423742"/>
    <lineage>
        <taxon>Bacteria</taxon>
        <taxon>Bacillati</taxon>
        <taxon>Bacillota</taxon>
        <taxon>Bacilli</taxon>
        <taxon>Lactobacillales</taxon>
        <taxon>Lactobacillaceae</taxon>
        <taxon>Limosilactobacillus</taxon>
    </lineage>
</organism>
<dbReference type="Proteomes" id="UP000051084">
    <property type="component" value="Unassembled WGS sequence"/>
</dbReference>
<comment type="caution">
    <text evidence="4">The sequence shown here is derived from an EMBL/GenBank/DDBJ whole genome shotgun (WGS) entry which is preliminary data.</text>
</comment>
<dbReference type="PATRIC" id="fig|1423742.4.peg.1176"/>
<accession>A0A0R1UPI4</accession>
<dbReference type="STRING" id="417373.GCA_001570685_00114"/>
<comment type="subcellular location">
    <subcellularLocation>
        <location evidence="2">Cytoplasm</location>
    </subcellularLocation>
</comment>
<evidence type="ECO:0000256" key="1">
    <source>
        <dbReference type="ARBA" id="ARBA00008791"/>
    </source>
</evidence>
<evidence type="ECO:0000313" key="5">
    <source>
        <dbReference type="Proteomes" id="UP000051084"/>
    </source>
</evidence>
<sequence length="150" mass="16603">MQEYQNILIPVDGSKEAEVAFEKAVATAKRNNAHLDLLNIIDTRTMAYNFAGLSASGIAYELVEKSTEYLNELAKQAKDQFGFENLDIHVRMGNPKTVIATEFVANHHNDLIMIGASGMTRFQRAMIGSTTSYVKRVAPVDVLVVRTPVD</sequence>
<dbReference type="InterPro" id="IPR006015">
    <property type="entry name" value="Universal_stress_UspA"/>
</dbReference>
<keyword evidence="2" id="KW-0963">Cytoplasm</keyword>
<name>A0A0R1UPI4_9LACO</name>
<dbReference type="Pfam" id="PF00582">
    <property type="entry name" value="Usp"/>
    <property type="match status" value="1"/>
</dbReference>
<dbReference type="PANTHER" id="PTHR46268:SF6">
    <property type="entry name" value="UNIVERSAL STRESS PROTEIN UP12"/>
    <property type="match status" value="1"/>
</dbReference>
<dbReference type="GO" id="GO:0005737">
    <property type="term" value="C:cytoplasm"/>
    <property type="evidence" value="ECO:0007669"/>
    <property type="project" value="UniProtKB-SubCell"/>
</dbReference>
<keyword evidence="5" id="KW-1185">Reference proteome</keyword>
<dbReference type="AlphaFoldDB" id="A0A0R1UPI4"/>
<dbReference type="Gene3D" id="3.40.50.620">
    <property type="entry name" value="HUPs"/>
    <property type="match status" value="1"/>
</dbReference>